<accession>J9FNE2</accession>
<dbReference type="AlphaFoldDB" id="J9FNE2"/>
<protein>
    <submittedName>
        <fullName evidence="1">Uncharacterized protein</fullName>
    </submittedName>
</protein>
<evidence type="ECO:0000313" key="1">
    <source>
        <dbReference type="EMBL" id="EJW95973.1"/>
    </source>
</evidence>
<name>J9FNE2_9ZZZZ</name>
<comment type="caution">
    <text evidence="1">The sequence shown here is derived from an EMBL/GenBank/DDBJ whole genome shotgun (WGS) entry which is preliminary data.</text>
</comment>
<gene>
    <name evidence="1" type="ORF">EVA_15921</name>
</gene>
<reference evidence="1" key="1">
    <citation type="journal article" date="2012" name="PLoS ONE">
        <title>Gene sets for utilization of primary and secondary nutrition supplies in the distal gut of endangered iberian lynx.</title>
        <authorList>
            <person name="Alcaide M."/>
            <person name="Messina E."/>
            <person name="Richter M."/>
            <person name="Bargiela R."/>
            <person name="Peplies J."/>
            <person name="Huws S.A."/>
            <person name="Newbold C.J."/>
            <person name="Golyshin P.N."/>
            <person name="Simon M.A."/>
            <person name="Lopez G."/>
            <person name="Yakimov M.M."/>
            <person name="Ferrer M."/>
        </authorList>
    </citation>
    <scope>NUCLEOTIDE SEQUENCE</scope>
</reference>
<organism evidence="1">
    <name type="scientific">gut metagenome</name>
    <dbReference type="NCBI Taxonomy" id="749906"/>
    <lineage>
        <taxon>unclassified sequences</taxon>
        <taxon>metagenomes</taxon>
        <taxon>organismal metagenomes</taxon>
    </lineage>
</organism>
<proteinExistence type="predicted"/>
<dbReference type="EMBL" id="AMCI01005518">
    <property type="protein sequence ID" value="EJW95973.1"/>
    <property type="molecule type" value="Genomic_DNA"/>
</dbReference>
<sequence>MYFDQLVHVLKIGWGTAVPMVGITRDGRTRLHGKKGDGETH</sequence>